<dbReference type="Gene3D" id="3.90.79.10">
    <property type="entry name" value="Nucleoside Triphosphate Pyrophosphohydrolase"/>
    <property type="match status" value="1"/>
</dbReference>
<dbReference type="InterPro" id="IPR000086">
    <property type="entry name" value="NUDIX_hydrolase_dom"/>
</dbReference>
<dbReference type="OrthoDB" id="447842at2759"/>
<evidence type="ECO:0000313" key="4">
    <source>
        <dbReference type="WBParaSite" id="ECPE_0001213001-mRNA-1"/>
    </source>
</evidence>
<evidence type="ECO:0000259" key="1">
    <source>
        <dbReference type="Pfam" id="PF00293"/>
    </source>
</evidence>
<name>A0A183AYR0_9TREM</name>
<dbReference type="SUPFAM" id="SSF55811">
    <property type="entry name" value="Nudix"/>
    <property type="match status" value="1"/>
</dbReference>
<dbReference type="AlphaFoldDB" id="A0A183AYR0"/>
<gene>
    <name evidence="2" type="ORF">ECPE_LOCUS12095</name>
</gene>
<organism evidence="4">
    <name type="scientific">Echinostoma caproni</name>
    <dbReference type="NCBI Taxonomy" id="27848"/>
    <lineage>
        <taxon>Eukaryota</taxon>
        <taxon>Metazoa</taxon>
        <taxon>Spiralia</taxon>
        <taxon>Lophotrochozoa</taxon>
        <taxon>Platyhelminthes</taxon>
        <taxon>Trematoda</taxon>
        <taxon>Digenea</taxon>
        <taxon>Plagiorchiida</taxon>
        <taxon>Echinostomata</taxon>
        <taxon>Echinostomatoidea</taxon>
        <taxon>Echinostomatidae</taxon>
        <taxon>Echinostoma</taxon>
    </lineage>
</organism>
<evidence type="ECO:0000313" key="3">
    <source>
        <dbReference type="Proteomes" id="UP000272942"/>
    </source>
</evidence>
<dbReference type="WBParaSite" id="ECPE_0001213001-mRNA-1">
    <property type="protein sequence ID" value="ECPE_0001213001-mRNA-1"/>
    <property type="gene ID" value="ECPE_0001213001"/>
</dbReference>
<protein>
    <submittedName>
        <fullName evidence="4">Nudix hydrolase domain-containing protein</fullName>
    </submittedName>
</protein>
<feature type="domain" description="Nudix hydrolase" evidence="1">
    <location>
        <begin position="121"/>
        <end position="165"/>
    </location>
</feature>
<sequence length="184" mass="20244">MVLHTDLQQDTVVHSVPNKLGFQWGLLLNDSFPFPPVFDQSIVSIGRFERISQEFGPDGIYEALLSVKQTGDRVAVDSGDTDALPVPIRRPAYCPFAARNQTLRSHIPPAQLPSGRVHIPVASACLLESPRKDALLLTQRPWHMRTYPGLWVPPGGHSEPGESIAVNVIPGIAGIMELFDSFCR</sequence>
<dbReference type="Proteomes" id="UP000272942">
    <property type="component" value="Unassembled WGS sequence"/>
</dbReference>
<dbReference type="Pfam" id="PF00293">
    <property type="entry name" value="NUDIX"/>
    <property type="match status" value="1"/>
</dbReference>
<reference evidence="4" key="1">
    <citation type="submission" date="2016-06" db="UniProtKB">
        <authorList>
            <consortium name="WormBaseParasite"/>
        </authorList>
    </citation>
    <scope>IDENTIFICATION</scope>
</reference>
<dbReference type="EMBL" id="UZAN01052151">
    <property type="protein sequence ID" value="VDP89333.1"/>
    <property type="molecule type" value="Genomic_DNA"/>
</dbReference>
<dbReference type="InterPro" id="IPR015797">
    <property type="entry name" value="NUDIX_hydrolase-like_dom_sf"/>
</dbReference>
<accession>A0A183AYR0</accession>
<proteinExistence type="predicted"/>
<evidence type="ECO:0000313" key="2">
    <source>
        <dbReference type="EMBL" id="VDP89333.1"/>
    </source>
</evidence>
<keyword evidence="3" id="KW-1185">Reference proteome</keyword>
<reference evidence="2 3" key="2">
    <citation type="submission" date="2018-11" db="EMBL/GenBank/DDBJ databases">
        <authorList>
            <consortium name="Pathogen Informatics"/>
        </authorList>
    </citation>
    <scope>NUCLEOTIDE SEQUENCE [LARGE SCALE GENOMIC DNA]</scope>
    <source>
        <strain evidence="2 3">Egypt</strain>
    </source>
</reference>